<proteinExistence type="predicted"/>
<organism evidence="1">
    <name type="scientific">mine drainage metagenome</name>
    <dbReference type="NCBI Taxonomy" id="410659"/>
    <lineage>
        <taxon>unclassified sequences</taxon>
        <taxon>metagenomes</taxon>
        <taxon>ecological metagenomes</taxon>
    </lineage>
</organism>
<dbReference type="AlphaFoldDB" id="E6QQD1"/>
<accession>E6QQD1</accession>
<gene>
    <name evidence="1" type="ORF">CARN7_0180</name>
</gene>
<reference evidence="1" key="1">
    <citation type="submission" date="2009-10" db="EMBL/GenBank/DDBJ databases">
        <title>Diversity of trophic interactions inside an arsenic-rich microbial ecosystem.</title>
        <authorList>
            <person name="Bertin P.N."/>
            <person name="Heinrich-Salmeron A."/>
            <person name="Pelletier E."/>
            <person name="Goulhen-Chollet F."/>
            <person name="Arsene-Ploetze F."/>
            <person name="Gallien S."/>
            <person name="Calteau A."/>
            <person name="Vallenet D."/>
            <person name="Casiot C."/>
            <person name="Chane-Woon-Ming B."/>
            <person name="Giloteaux L."/>
            <person name="Barakat M."/>
            <person name="Bonnefoy V."/>
            <person name="Bruneel O."/>
            <person name="Chandler M."/>
            <person name="Cleiss J."/>
            <person name="Duran R."/>
            <person name="Elbaz-Poulichet F."/>
            <person name="Fonknechten N."/>
            <person name="Lauga B."/>
            <person name="Mornico D."/>
            <person name="Ortet P."/>
            <person name="Schaeffer C."/>
            <person name="Siguier P."/>
            <person name="Alexander Thil Smith A."/>
            <person name="Van Dorsselaer A."/>
            <person name="Weissenbach J."/>
            <person name="Medigue C."/>
            <person name="Le Paslier D."/>
        </authorList>
    </citation>
    <scope>NUCLEOTIDE SEQUENCE</scope>
</reference>
<comment type="caution">
    <text evidence="1">The sequence shown here is derived from an EMBL/GenBank/DDBJ whole genome shotgun (WGS) entry which is preliminary data.</text>
</comment>
<dbReference type="EMBL" id="CABR01000032">
    <property type="protein sequence ID" value="CBI09452.1"/>
    <property type="molecule type" value="Genomic_DNA"/>
</dbReference>
<sequence length="104" mass="11398">MALLCILIWYQEDARQTSHPNLLCGGMMEPGLQAGRLLERPLLCGFKFQIALAAQVLVTANMTYCLAGLPVLSFSTAATALSKAESDILDKLRRPTRNNSLFLT</sequence>
<evidence type="ECO:0000313" key="1">
    <source>
        <dbReference type="EMBL" id="CBI09452.1"/>
    </source>
</evidence>
<protein>
    <submittedName>
        <fullName evidence="1">Uncharacterized protein</fullName>
    </submittedName>
</protein>
<name>E6QQD1_9ZZZZ</name>